<dbReference type="Proteomes" id="UP000179524">
    <property type="component" value="Unassembled WGS sequence"/>
</dbReference>
<organism evidence="1 2">
    <name type="scientific">Anaerobacillus alkalilacustris</name>
    <dbReference type="NCBI Taxonomy" id="393763"/>
    <lineage>
        <taxon>Bacteria</taxon>
        <taxon>Bacillati</taxon>
        <taxon>Bacillota</taxon>
        <taxon>Bacilli</taxon>
        <taxon>Bacillales</taxon>
        <taxon>Bacillaceae</taxon>
        <taxon>Anaerobacillus</taxon>
    </lineage>
</organism>
<evidence type="ECO:0000313" key="1">
    <source>
        <dbReference type="EMBL" id="OIJ17354.1"/>
    </source>
</evidence>
<reference evidence="1 2" key="1">
    <citation type="submission" date="2016-10" db="EMBL/GenBank/DDBJ databases">
        <title>Draft genome sequences of four alkaliphilic bacteria belonging to the Anaerobacillus genus.</title>
        <authorList>
            <person name="Bassil N.M."/>
            <person name="Lloyd J.R."/>
        </authorList>
    </citation>
    <scope>NUCLEOTIDE SEQUENCE [LARGE SCALE GENOMIC DNA]</scope>
    <source>
        <strain evidence="1 2">DSM 18345</strain>
    </source>
</reference>
<name>A0A1S2LYJ5_9BACI</name>
<evidence type="ECO:0000313" key="2">
    <source>
        <dbReference type="Proteomes" id="UP000179524"/>
    </source>
</evidence>
<comment type="caution">
    <text evidence="1">The sequence shown here is derived from an EMBL/GenBank/DDBJ whole genome shotgun (WGS) entry which is preliminary data.</text>
</comment>
<dbReference type="EMBL" id="MLQR01000001">
    <property type="protein sequence ID" value="OIJ17354.1"/>
    <property type="molecule type" value="Genomic_DNA"/>
</dbReference>
<keyword evidence="2" id="KW-1185">Reference proteome</keyword>
<protein>
    <recommendedName>
        <fullName evidence="3">DUF3168 domain-containing protein</fullName>
    </recommendedName>
</protein>
<evidence type="ECO:0008006" key="3">
    <source>
        <dbReference type="Google" id="ProtNLM"/>
    </source>
</evidence>
<gene>
    <name evidence="1" type="ORF">BKP37_02290</name>
</gene>
<dbReference type="RefSeq" id="WP_071308079.1">
    <property type="nucleotide sequence ID" value="NZ_MLQR01000001.1"/>
</dbReference>
<dbReference type="AlphaFoldDB" id="A0A1S2LYJ5"/>
<dbReference type="OrthoDB" id="4425335at2"/>
<proteinExistence type="predicted"/>
<sequence>MKLLAELNSIIHPMNIPIETGYFSGLPPDEYMVLTPLSDRFDLFADNQAHSVIEEVRISVFSKKNYLPIKKQLTKILLQKEITITDRRYIGFENETKYHHYAIDVMKEYEMEEN</sequence>
<accession>A0A1S2LYJ5</accession>